<evidence type="ECO:0000313" key="8">
    <source>
        <dbReference type="Proteomes" id="UP001432401"/>
    </source>
</evidence>
<dbReference type="Proteomes" id="UP001432401">
    <property type="component" value="Unassembled WGS sequence"/>
</dbReference>
<keyword evidence="3" id="KW-0808">Transferase</keyword>
<dbReference type="InterPro" id="IPR050482">
    <property type="entry name" value="Sensor_HK_TwoCompSys"/>
</dbReference>
<dbReference type="RefSeq" id="WP_352982361.1">
    <property type="nucleotide sequence ID" value="NZ_JBEQNA010000008.1"/>
</dbReference>
<evidence type="ECO:0000256" key="4">
    <source>
        <dbReference type="ARBA" id="ARBA00022777"/>
    </source>
</evidence>
<evidence type="ECO:0000256" key="1">
    <source>
        <dbReference type="ARBA" id="ARBA00000085"/>
    </source>
</evidence>
<dbReference type="PANTHER" id="PTHR24421">
    <property type="entry name" value="NITRATE/NITRITE SENSOR PROTEIN NARX-RELATED"/>
    <property type="match status" value="1"/>
</dbReference>
<accession>A0ABV1ZNE9</accession>
<protein>
    <recommendedName>
        <fullName evidence="2">histidine kinase</fullName>
        <ecNumber evidence="2">2.7.13.3</ecNumber>
    </recommendedName>
</protein>
<evidence type="ECO:0000259" key="6">
    <source>
        <dbReference type="Pfam" id="PF02518"/>
    </source>
</evidence>
<feature type="domain" description="Histidine kinase/HSP90-like ATPase" evidence="6">
    <location>
        <begin position="51"/>
        <end position="142"/>
    </location>
</feature>
<keyword evidence="8" id="KW-1185">Reference proteome</keyword>
<dbReference type="InterPro" id="IPR003594">
    <property type="entry name" value="HATPase_dom"/>
</dbReference>
<evidence type="ECO:0000256" key="2">
    <source>
        <dbReference type="ARBA" id="ARBA00012438"/>
    </source>
</evidence>
<reference evidence="7 8" key="1">
    <citation type="submission" date="2024-06" db="EMBL/GenBank/DDBJ databases">
        <authorList>
            <person name="Bataeva Y.V."/>
            <person name="Grigorian L.N."/>
            <person name="Solomentsev V.I."/>
        </authorList>
    </citation>
    <scope>NUCLEOTIDE SEQUENCE [LARGE SCALE GENOMIC DNA]</scope>
    <source>
        <strain evidence="8">SCPM-O-B-12605 (RCAM04882)</strain>
    </source>
</reference>
<dbReference type="CDD" id="cd16917">
    <property type="entry name" value="HATPase_UhpB-NarQ-NarX-like"/>
    <property type="match status" value="1"/>
</dbReference>
<dbReference type="EMBL" id="JBEQNB010000001">
    <property type="protein sequence ID" value="MES0832593.1"/>
    <property type="molecule type" value="Genomic_DNA"/>
</dbReference>
<dbReference type="PANTHER" id="PTHR24421:SF10">
    <property type="entry name" value="NITRATE_NITRITE SENSOR PROTEIN NARQ"/>
    <property type="match status" value="1"/>
</dbReference>
<evidence type="ECO:0000256" key="3">
    <source>
        <dbReference type="ARBA" id="ARBA00022679"/>
    </source>
</evidence>
<proteinExistence type="predicted"/>
<dbReference type="EC" id="2.7.13.3" evidence="2"/>
<gene>
    <name evidence="7" type="ORF">ABUK86_02310</name>
</gene>
<evidence type="ECO:0000313" key="7">
    <source>
        <dbReference type="EMBL" id="MES0832593.1"/>
    </source>
</evidence>
<evidence type="ECO:0000256" key="5">
    <source>
        <dbReference type="ARBA" id="ARBA00023012"/>
    </source>
</evidence>
<keyword evidence="7" id="KW-0067">ATP-binding</keyword>
<dbReference type="InterPro" id="IPR036890">
    <property type="entry name" value="HATPase_C_sf"/>
</dbReference>
<name>A0ABV1ZNE9_9ACTN</name>
<dbReference type="Pfam" id="PF02518">
    <property type="entry name" value="HATPase_c"/>
    <property type="match status" value="1"/>
</dbReference>
<sequence length="146" mass="14539">MLRDPADAVPLCPLPGLGELDTLLDGHRAAGGTAEARVDAGPEELPGPVQAAVYRVVQESLANARRHAPGAPVRLTVAADRDTGRLLLEVVNGPGTRPGAAGAGTGLGVVGMRARADALGGELDAGPTADGGFRVLAAVPLETADA</sequence>
<dbReference type="Gene3D" id="3.30.565.10">
    <property type="entry name" value="Histidine kinase-like ATPase, C-terminal domain"/>
    <property type="match status" value="1"/>
</dbReference>
<dbReference type="GO" id="GO:0005524">
    <property type="term" value="F:ATP binding"/>
    <property type="evidence" value="ECO:0007669"/>
    <property type="project" value="UniProtKB-KW"/>
</dbReference>
<dbReference type="SUPFAM" id="SSF55874">
    <property type="entry name" value="ATPase domain of HSP90 chaperone/DNA topoisomerase II/histidine kinase"/>
    <property type="match status" value="1"/>
</dbReference>
<organism evidence="7 8">
    <name type="scientific">Nocardiopsis tropica</name>
    <dbReference type="NCBI Taxonomy" id="109330"/>
    <lineage>
        <taxon>Bacteria</taxon>
        <taxon>Bacillati</taxon>
        <taxon>Actinomycetota</taxon>
        <taxon>Actinomycetes</taxon>
        <taxon>Streptosporangiales</taxon>
        <taxon>Nocardiopsidaceae</taxon>
        <taxon>Nocardiopsis</taxon>
    </lineage>
</organism>
<comment type="catalytic activity">
    <reaction evidence="1">
        <text>ATP + protein L-histidine = ADP + protein N-phospho-L-histidine.</text>
        <dbReference type="EC" id="2.7.13.3"/>
    </reaction>
</comment>
<keyword evidence="7" id="KW-0547">Nucleotide-binding</keyword>
<keyword evidence="5" id="KW-0902">Two-component regulatory system</keyword>
<comment type="caution">
    <text evidence="7">The sequence shown here is derived from an EMBL/GenBank/DDBJ whole genome shotgun (WGS) entry which is preliminary data.</text>
</comment>
<keyword evidence="4" id="KW-0418">Kinase</keyword>